<dbReference type="Proteomes" id="UP001194696">
    <property type="component" value="Unassembled WGS sequence"/>
</dbReference>
<dbReference type="EMBL" id="JAAAIM010000081">
    <property type="protein sequence ID" value="KAG0295539.1"/>
    <property type="molecule type" value="Genomic_DNA"/>
</dbReference>
<evidence type="ECO:0000256" key="1">
    <source>
        <dbReference type="SAM" id="MobiDB-lite"/>
    </source>
</evidence>
<feature type="region of interest" description="Disordered" evidence="1">
    <location>
        <begin position="197"/>
        <end position="293"/>
    </location>
</feature>
<organism evidence="2 3">
    <name type="scientific">Linnemannia gamsii</name>
    <dbReference type="NCBI Taxonomy" id="64522"/>
    <lineage>
        <taxon>Eukaryota</taxon>
        <taxon>Fungi</taxon>
        <taxon>Fungi incertae sedis</taxon>
        <taxon>Mucoromycota</taxon>
        <taxon>Mortierellomycotina</taxon>
        <taxon>Mortierellomycetes</taxon>
        <taxon>Mortierellales</taxon>
        <taxon>Mortierellaceae</taxon>
        <taxon>Linnemannia</taxon>
    </lineage>
</organism>
<accession>A0ABQ7KDT7</accession>
<gene>
    <name evidence="2" type="ORF">BGZ96_011489</name>
</gene>
<name>A0ABQ7KDT7_9FUNG</name>
<feature type="region of interest" description="Disordered" evidence="1">
    <location>
        <begin position="1"/>
        <end position="79"/>
    </location>
</feature>
<keyword evidence="3" id="KW-1185">Reference proteome</keyword>
<comment type="caution">
    <text evidence="2">The sequence shown here is derived from an EMBL/GenBank/DDBJ whole genome shotgun (WGS) entry which is preliminary data.</text>
</comment>
<evidence type="ECO:0000313" key="3">
    <source>
        <dbReference type="Proteomes" id="UP001194696"/>
    </source>
</evidence>
<sequence>MIVTRPATGKTPHYFKWNNRENHDSDDDEAKTVTSGDEEEAELCDDDSSFAYSQTGAASADSDDDDDDDDDKGLADFDAGDLQTPQYLILRTPGTATRMLNGIGLDGGNSAASPARSENQDGPRKLSDYAGFQNAWTEIHEIAMFEEDLEYAGLNESITEFLVRMHERKRKSEFAGDADFEAGAEFADALWIPHEQPGYQHLHGDKTPTDDTDDGDRTPKARNSSGHKNKKDTGGSQLIDMGSYVDYPSGDEYSEVEQEKEMERLIKRTKDVDNDNPSTCCTDYYDSDSDSSAGYELDEQDLEVAGTIGTTNRTGGCISDSQPQTYNY</sequence>
<feature type="compositionally biased region" description="Acidic residues" evidence="1">
    <location>
        <begin position="36"/>
        <end position="48"/>
    </location>
</feature>
<proteinExistence type="predicted"/>
<evidence type="ECO:0000313" key="2">
    <source>
        <dbReference type="EMBL" id="KAG0295539.1"/>
    </source>
</evidence>
<reference evidence="2 3" key="1">
    <citation type="journal article" date="2020" name="Fungal Divers.">
        <title>Resolving the Mortierellaceae phylogeny through synthesis of multi-gene phylogenetics and phylogenomics.</title>
        <authorList>
            <person name="Vandepol N."/>
            <person name="Liber J."/>
            <person name="Desiro A."/>
            <person name="Na H."/>
            <person name="Kennedy M."/>
            <person name="Barry K."/>
            <person name="Grigoriev I.V."/>
            <person name="Miller A.N."/>
            <person name="O'Donnell K."/>
            <person name="Stajich J.E."/>
            <person name="Bonito G."/>
        </authorList>
    </citation>
    <scope>NUCLEOTIDE SEQUENCE [LARGE SCALE GENOMIC DNA]</scope>
    <source>
        <strain evidence="2 3">AD045</strain>
    </source>
</reference>
<feature type="compositionally biased region" description="Basic and acidic residues" evidence="1">
    <location>
        <begin position="202"/>
        <end position="219"/>
    </location>
</feature>
<feature type="compositionally biased region" description="Basic and acidic residues" evidence="1">
    <location>
        <begin position="257"/>
        <end position="273"/>
    </location>
</feature>
<protein>
    <submittedName>
        <fullName evidence="2">Uncharacterized protein</fullName>
    </submittedName>
</protein>
<feature type="region of interest" description="Disordered" evidence="1">
    <location>
        <begin position="308"/>
        <end position="328"/>
    </location>
</feature>
<feature type="compositionally biased region" description="Acidic residues" evidence="1">
    <location>
        <begin position="61"/>
        <end position="71"/>
    </location>
</feature>